<dbReference type="Pfam" id="PF03473">
    <property type="entry name" value="MOSC"/>
    <property type="match status" value="1"/>
</dbReference>
<dbReference type="EMBL" id="PKUS01000022">
    <property type="protein sequence ID" value="PLW67958.1"/>
    <property type="molecule type" value="Genomic_DNA"/>
</dbReference>
<dbReference type="OrthoDB" id="581532at2"/>
<organism evidence="2 3">
    <name type="scientific">Pseudohalioglobus lutimaris</name>
    <dbReference type="NCBI Taxonomy" id="1737061"/>
    <lineage>
        <taxon>Bacteria</taxon>
        <taxon>Pseudomonadati</taxon>
        <taxon>Pseudomonadota</taxon>
        <taxon>Gammaproteobacteria</taxon>
        <taxon>Cellvibrionales</taxon>
        <taxon>Halieaceae</taxon>
        <taxon>Pseudohalioglobus</taxon>
    </lineage>
</organism>
<evidence type="ECO:0000313" key="2">
    <source>
        <dbReference type="EMBL" id="PLW67958.1"/>
    </source>
</evidence>
<name>A0A2N5X0F4_9GAMM</name>
<protein>
    <submittedName>
        <fullName evidence="2">MOSC domain-containing protein</fullName>
    </submittedName>
</protein>
<accession>A0A2N5X0F4</accession>
<keyword evidence="3" id="KW-1185">Reference proteome</keyword>
<dbReference type="Proteomes" id="UP000235005">
    <property type="component" value="Unassembled WGS sequence"/>
</dbReference>
<comment type="caution">
    <text evidence="2">The sequence shown here is derived from an EMBL/GenBank/DDBJ whole genome shotgun (WGS) entry which is preliminary data.</text>
</comment>
<dbReference type="PROSITE" id="PS51340">
    <property type="entry name" value="MOSC"/>
    <property type="match status" value="1"/>
</dbReference>
<gene>
    <name evidence="2" type="ORF">C0039_15090</name>
</gene>
<dbReference type="SUPFAM" id="SSF50800">
    <property type="entry name" value="PK beta-barrel domain-like"/>
    <property type="match status" value="1"/>
</dbReference>
<proteinExistence type="predicted"/>
<evidence type="ECO:0000259" key="1">
    <source>
        <dbReference type="PROSITE" id="PS51340"/>
    </source>
</evidence>
<dbReference type="InterPro" id="IPR011037">
    <property type="entry name" value="Pyrv_Knase-like_insert_dom_sf"/>
</dbReference>
<sequence length="278" mass="30430">MGGESLNSAVVNSSGLAGDRCWAVLNGETREICLAKRWPDLLNYRAELLAGEDLQSSGFSDEVPDVHIHCPGGKVIAGRESNAEAFLSSEMGKQVCLSPLVHPSDKDHYRLAKARTDESMAMEMQLLEGEAFPDISSTPDELMNALAECVTPPGTYVDAYPLHMVTTNSLQYLSELGKVDAVKGRFRPNLLIEPSKKFAELTENSWLDCRVQVGEAVLRIHSRTVRCSMPSREQQWCGIKAEAKMARAMVDHCDRHLGVNVMVEKGGVISAGDELALL</sequence>
<dbReference type="GO" id="GO:0003824">
    <property type="term" value="F:catalytic activity"/>
    <property type="evidence" value="ECO:0007669"/>
    <property type="project" value="InterPro"/>
</dbReference>
<evidence type="ECO:0000313" key="3">
    <source>
        <dbReference type="Proteomes" id="UP000235005"/>
    </source>
</evidence>
<dbReference type="GO" id="GO:0030170">
    <property type="term" value="F:pyridoxal phosphate binding"/>
    <property type="evidence" value="ECO:0007669"/>
    <property type="project" value="InterPro"/>
</dbReference>
<reference evidence="2 3" key="1">
    <citation type="submission" date="2018-01" db="EMBL/GenBank/DDBJ databases">
        <title>The draft genome sequence of Halioglobus lutimaris HF004.</title>
        <authorList>
            <person name="Du Z.-J."/>
            <person name="Shi M.-J."/>
        </authorList>
    </citation>
    <scope>NUCLEOTIDE SEQUENCE [LARGE SCALE GENOMIC DNA]</scope>
    <source>
        <strain evidence="2 3">HF004</strain>
    </source>
</reference>
<dbReference type="AlphaFoldDB" id="A0A2N5X0F4"/>
<dbReference type="InterPro" id="IPR005302">
    <property type="entry name" value="MoCF_Sase_C"/>
</dbReference>
<dbReference type="GO" id="GO:0030151">
    <property type="term" value="F:molybdenum ion binding"/>
    <property type="evidence" value="ECO:0007669"/>
    <property type="project" value="InterPro"/>
</dbReference>
<dbReference type="Gene3D" id="2.40.33.20">
    <property type="entry name" value="PK beta-barrel domain-like"/>
    <property type="match status" value="1"/>
</dbReference>
<feature type="domain" description="MOSC" evidence="1">
    <location>
        <begin position="124"/>
        <end position="278"/>
    </location>
</feature>